<reference evidence="1" key="1">
    <citation type="submission" date="2021-04" db="EMBL/GenBank/DDBJ databases">
        <title>Genome sequence of Woronichinia naegeliana from Washington state freshwater lake bloom.</title>
        <authorList>
            <person name="Dreher T.W."/>
        </authorList>
    </citation>
    <scope>NUCLEOTIDE SEQUENCE</scope>
    <source>
        <strain evidence="1">WA131</strain>
    </source>
</reference>
<dbReference type="AlphaFoldDB" id="A0A977PVG7"/>
<organism evidence="1">
    <name type="scientific">Woronichinia naegeliana WA131</name>
    <dbReference type="NCBI Taxonomy" id="2824559"/>
    <lineage>
        <taxon>Bacteria</taxon>
        <taxon>Bacillati</taxon>
        <taxon>Cyanobacteriota</taxon>
        <taxon>Cyanophyceae</taxon>
        <taxon>Synechococcales</taxon>
        <taxon>Coelosphaeriaceae</taxon>
        <taxon>Woronichinia</taxon>
    </lineage>
</organism>
<dbReference type="KEGG" id="wna:KA717_33595"/>
<sequence length="270" mass="30167">MIPLQFSGSLALSFPHMRKRSLAFLLSFGITLTVAHRLQAAEPSSAPPQLTTAISKIDATANQHNLEQLKQLYSPNFTTSDSIDYPTFEAALQSLWKRYPDLKYSTQLKSWEKDGDTLVAQTVTKMEATSQWQGMPAKFRGVVESRQVFQGDKLLRQEILSEKMTLTSGANPPEVDVRLPEMVRPNQEFDFDIILRESIGNNLLAGTAFTQDIDKASYLNPVNLNLELLQSGGLFKRAKAPAKPEDRWLSALLVSADGVTLVTQRLRVEK</sequence>
<dbReference type="SUPFAM" id="SSF54427">
    <property type="entry name" value="NTF2-like"/>
    <property type="match status" value="1"/>
</dbReference>
<dbReference type="Proteomes" id="UP001065613">
    <property type="component" value="Chromosome"/>
</dbReference>
<gene>
    <name evidence="1" type="ORF">KA717_33595</name>
</gene>
<protein>
    <recommendedName>
        <fullName evidence="2">Nuclear transport factor 2 family protein</fullName>
    </recommendedName>
</protein>
<dbReference type="Gene3D" id="3.10.450.50">
    <property type="match status" value="1"/>
</dbReference>
<evidence type="ECO:0008006" key="2">
    <source>
        <dbReference type="Google" id="ProtNLM"/>
    </source>
</evidence>
<evidence type="ECO:0000313" key="1">
    <source>
        <dbReference type="EMBL" id="UXE60432.1"/>
    </source>
</evidence>
<dbReference type="EMBL" id="CP073041">
    <property type="protein sequence ID" value="UXE60432.1"/>
    <property type="molecule type" value="Genomic_DNA"/>
</dbReference>
<accession>A0A977PVG7</accession>
<proteinExistence type="predicted"/>
<name>A0A977PVG7_9CYAN</name>
<dbReference type="InterPro" id="IPR032710">
    <property type="entry name" value="NTF2-like_dom_sf"/>
</dbReference>